<organism evidence="1 2">
    <name type="scientific">Xyrichtys novacula</name>
    <name type="common">Pearly razorfish</name>
    <name type="synonym">Hemipteronotus novacula</name>
    <dbReference type="NCBI Taxonomy" id="13765"/>
    <lineage>
        <taxon>Eukaryota</taxon>
        <taxon>Metazoa</taxon>
        <taxon>Chordata</taxon>
        <taxon>Craniata</taxon>
        <taxon>Vertebrata</taxon>
        <taxon>Euteleostomi</taxon>
        <taxon>Actinopterygii</taxon>
        <taxon>Neopterygii</taxon>
        <taxon>Teleostei</taxon>
        <taxon>Neoteleostei</taxon>
        <taxon>Acanthomorphata</taxon>
        <taxon>Eupercaria</taxon>
        <taxon>Labriformes</taxon>
        <taxon>Labridae</taxon>
        <taxon>Xyrichtys</taxon>
    </lineage>
</organism>
<accession>A0AAV1GN49</accession>
<sequence>MLGTCRKCYEEPDKSGVGAAVIQLFKHDGPQVNSPTEITPLHHLPETQRSEEGEEASVEMFGALFLSDSLLSQGDLTALTKNRLLLLFNFRSEVTPNGLGENYKL</sequence>
<proteinExistence type="predicted"/>
<name>A0AAV1GN49_XYRNO</name>
<reference evidence="1" key="1">
    <citation type="submission" date="2023-08" db="EMBL/GenBank/DDBJ databases">
        <authorList>
            <person name="Alioto T."/>
            <person name="Alioto T."/>
            <person name="Gomez Garrido J."/>
        </authorList>
    </citation>
    <scope>NUCLEOTIDE SEQUENCE</scope>
</reference>
<dbReference type="AlphaFoldDB" id="A0AAV1GN49"/>
<evidence type="ECO:0000313" key="2">
    <source>
        <dbReference type="Proteomes" id="UP001178508"/>
    </source>
</evidence>
<dbReference type="EMBL" id="OY660878">
    <property type="protein sequence ID" value="CAJ1074636.1"/>
    <property type="molecule type" value="Genomic_DNA"/>
</dbReference>
<dbReference type="Proteomes" id="UP001178508">
    <property type="component" value="Chromosome 15"/>
</dbReference>
<gene>
    <name evidence="1" type="ORF">XNOV1_A012917</name>
</gene>
<keyword evidence="2" id="KW-1185">Reference proteome</keyword>
<protein>
    <submittedName>
        <fullName evidence="1">Uncharacterized protein</fullName>
    </submittedName>
</protein>
<evidence type="ECO:0000313" key="1">
    <source>
        <dbReference type="EMBL" id="CAJ1074636.1"/>
    </source>
</evidence>